<dbReference type="InterPro" id="IPR005119">
    <property type="entry name" value="LysR_subst-bd"/>
</dbReference>
<dbReference type="RefSeq" id="WP_377365912.1">
    <property type="nucleotide sequence ID" value="NZ_JBHTMN010000006.1"/>
</dbReference>
<dbReference type="Pfam" id="PF00126">
    <property type="entry name" value="HTH_1"/>
    <property type="match status" value="1"/>
</dbReference>
<dbReference type="Gene3D" id="1.10.10.10">
    <property type="entry name" value="Winged helix-like DNA-binding domain superfamily/Winged helix DNA-binding domain"/>
    <property type="match status" value="1"/>
</dbReference>
<dbReference type="Pfam" id="PF03466">
    <property type="entry name" value="LysR_substrate"/>
    <property type="match status" value="1"/>
</dbReference>
<dbReference type="SUPFAM" id="SSF53850">
    <property type="entry name" value="Periplasmic binding protein-like II"/>
    <property type="match status" value="1"/>
</dbReference>
<evidence type="ECO:0000313" key="6">
    <source>
        <dbReference type="EMBL" id="MFD1382737.1"/>
    </source>
</evidence>
<keyword evidence="4" id="KW-0804">Transcription</keyword>
<dbReference type="PROSITE" id="PS50931">
    <property type="entry name" value="HTH_LYSR"/>
    <property type="match status" value="1"/>
</dbReference>
<dbReference type="InterPro" id="IPR058163">
    <property type="entry name" value="LysR-type_TF_proteobact-type"/>
</dbReference>
<keyword evidence="7" id="KW-1185">Reference proteome</keyword>
<evidence type="ECO:0000313" key="7">
    <source>
        <dbReference type="Proteomes" id="UP001597059"/>
    </source>
</evidence>
<name>A0ABW4AYH0_9GAMM</name>
<dbReference type="EMBL" id="JBHTMN010000006">
    <property type="protein sequence ID" value="MFD1382737.1"/>
    <property type="molecule type" value="Genomic_DNA"/>
</dbReference>
<comment type="caution">
    <text evidence="6">The sequence shown here is derived from an EMBL/GenBank/DDBJ whole genome shotgun (WGS) entry which is preliminary data.</text>
</comment>
<keyword evidence="2" id="KW-0805">Transcription regulation</keyword>
<evidence type="ECO:0000256" key="1">
    <source>
        <dbReference type="ARBA" id="ARBA00009437"/>
    </source>
</evidence>
<feature type="domain" description="HTH lysR-type" evidence="5">
    <location>
        <begin position="12"/>
        <end position="61"/>
    </location>
</feature>
<accession>A0ABW4AYH0</accession>
<sequence length="315" mass="35007">MPSTLPFGIEEFLLVAEHQSFTGAAQSLGLSRARISQVIRQLEQTLGIQLFHRSTRVISLTSAGEVFYQQCRTGIDQLYFAVENAQDMHSNLSGVIRINSVGGLFGEQILAPVLAQFMKRHPEVQIELDFSSVREDVIEAKFDLVVRMGTLSDSSLIGRPLTHYQNYLVASPDYLLNTEPLNHPRDLQHHALINGSIKKWTLQHHENREKPYEVTVQAKVQCSNGHVAHSFALAGLGITRQPSYYVEQALSNGQLVQVLADWSLGQTTASLVYPKARHPSARVKALIEFLTSAFANDPQGQINSLHSRTQASSKP</sequence>
<dbReference type="Proteomes" id="UP001597059">
    <property type="component" value="Unassembled WGS sequence"/>
</dbReference>
<evidence type="ECO:0000256" key="2">
    <source>
        <dbReference type="ARBA" id="ARBA00023015"/>
    </source>
</evidence>
<dbReference type="InterPro" id="IPR000847">
    <property type="entry name" value="LysR_HTH_N"/>
</dbReference>
<dbReference type="SUPFAM" id="SSF46785">
    <property type="entry name" value="Winged helix' DNA-binding domain"/>
    <property type="match status" value="1"/>
</dbReference>
<dbReference type="PANTHER" id="PTHR30537">
    <property type="entry name" value="HTH-TYPE TRANSCRIPTIONAL REGULATOR"/>
    <property type="match status" value="1"/>
</dbReference>
<protein>
    <submittedName>
        <fullName evidence="6">LysR substrate-binding domain-containing protein</fullName>
    </submittedName>
</protein>
<reference evidence="7" key="1">
    <citation type="journal article" date="2019" name="Int. J. Syst. Evol. Microbiol.">
        <title>The Global Catalogue of Microorganisms (GCM) 10K type strain sequencing project: providing services to taxonomists for standard genome sequencing and annotation.</title>
        <authorList>
            <consortium name="The Broad Institute Genomics Platform"/>
            <consortium name="The Broad Institute Genome Sequencing Center for Infectious Disease"/>
            <person name="Wu L."/>
            <person name="Ma J."/>
        </authorList>
    </citation>
    <scope>NUCLEOTIDE SEQUENCE [LARGE SCALE GENOMIC DNA]</scope>
    <source>
        <strain evidence="7">JCM 30774</strain>
    </source>
</reference>
<dbReference type="PRINTS" id="PR00039">
    <property type="entry name" value="HTHLYSR"/>
</dbReference>
<keyword evidence="3" id="KW-0238">DNA-binding</keyword>
<dbReference type="InterPro" id="IPR036390">
    <property type="entry name" value="WH_DNA-bd_sf"/>
</dbReference>
<evidence type="ECO:0000259" key="5">
    <source>
        <dbReference type="PROSITE" id="PS50931"/>
    </source>
</evidence>
<evidence type="ECO:0000256" key="3">
    <source>
        <dbReference type="ARBA" id="ARBA00023125"/>
    </source>
</evidence>
<dbReference type="Gene3D" id="3.40.190.290">
    <property type="match status" value="1"/>
</dbReference>
<dbReference type="InterPro" id="IPR036388">
    <property type="entry name" value="WH-like_DNA-bd_sf"/>
</dbReference>
<comment type="similarity">
    <text evidence="1">Belongs to the LysR transcriptional regulatory family.</text>
</comment>
<dbReference type="CDD" id="cd08422">
    <property type="entry name" value="PBP2_CrgA_like"/>
    <property type="match status" value="1"/>
</dbReference>
<organism evidence="6 7">
    <name type="scientific">Rhodanobacter aciditrophus</name>
    <dbReference type="NCBI Taxonomy" id="1623218"/>
    <lineage>
        <taxon>Bacteria</taxon>
        <taxon>Pseudomonadati</taxon>
        <taxon>Pseudomonadota</taxon>
        <taxon>Gammaproteobacteria</taxon>
        <taxon>Lysobacterales</taxon>
        <taxon>Rhodanobacteraceae</taxon>
        <taxon>Rhodanobacter</taxon>
    </lineage>
</organism>
<gene>
    <name evidence="6" type="ORF">ACFQ45_05145</name>
</gene>
<proteinExistence type="inferred from homology"/>
<evidence type="ECO:0000256" key="4">
    <source>
        <dbReference type="ARBA" id="ARBA00023163"/>
    </source>
</evidence>
<dbReference type="PANTHER" id="PTHR30537:SF5">
    <property type="entry name" value="HTH-TYPE TRANSCRIPTIONAL ACTIVATOR TTDR-RELATED"/>
    <property type="match status" value="1"/>
</dbReference>